<gene>
    <name evidence="1" type="ORF">H5410_032163</name>
</gene>
<keyword evidence="2" id="KW-1185">Reference proteome</keyword>
<dbReference type="AlphaFoldDB" id="A0A9J5YKC1"/>
<dbReference type="Proteomes" id="UP000824120">
    <property type="component" value="Chromosome 6"/>
</dbReference>
<evidence type="ECO:0000313" key="2">
    <source>
        <dbReference type="Proteomes" id="UP000824120"/>
    </source>
</evidence>
<dbReference type="EMBL" id="JACXVP010000006">
    <property type="protein sequence ID" value="KAG5600793.1"/>
    <property type="molecule type" value="Genomic_DNA"/>
</dbReference>
<evidence type="ECO:0000313" key="1">
    <source>
        <dbReference type="EMBL" id="KAG5600793.1"/>
    </source>
</evidence>
<proteinExistence type="predicted"/>
<name>A0A9J5YKC1_SOLCO</name>
<accession>A0A9J5YKC1</accession>
<reference evidence="1 2" key="1">
    <citation type="submission" date="2020-09" db="EMBL/GenBank/DDBJ databases">
        <title>De no assembly of potato wild relative species, Solanum commersonii.</title>
        <authorList>
            <person name="Cho K."/>
        </authorList>
    </citation>
    <scope>NUCLEOTIDE SEQUENCE [LARGE SCALE GENOMIC DNA]</scope>
    <source>
        <strain evidence="1">LZ3.2</strain>
        <tissue evidence="1">Leaf</tissue>
    </source>
</reference>
<protein>
    <submittedName>
        <fullName evidence="1">Uncharacterized protein</fullName>
    </submittedName>
</protein>
<sequence>MTRTAATLWYAIARKPHEKEFRTHLFKVTKFIYPQLFCFTLKQIDINGQIEKKRVPHKKKCVTGKERIPIEEHLIYRIPEHEELPGSVRSCQPPILIPPVLTHKVQTATAAFELQAPSQRQQACQLMNHNVLRHLWHELSQNHSQHLDAFQAEAADQYGAGLRTVYLEK</sequence>
<organism evidence="1 2">
    <name type="scientific">Solanum commersonii</name>
    <name type="common">Commerson's wild potato</name>
    <name type="synonym">Commerson's nightshade</name>
    <dbReference type="NCBI Taxonomy" id="4109"/>
    <lineage>
        <taxon>Eukaryota</taxon>
        <taxon>Viridiplantae</taxon>
        <taxon>Streptophyta</taxon>
        <taxon>Embryophyta</taxon>
        <taxon>Tracheophyta</taxon>
        <taxon>Spermatophyta</taxon>
        <taxon>Magnoliopsida</taxon>
        <taxon>eudicotyledons</taxon>
        <taxon>Gunneridae</taxon>
        <taxon>Pentapetalae</taxon>
        <taxon>asterids</taxon>
        <taxon>lamiids</taxon>
        <taxon>Solanales</taxon>
        <taxon>Solanaceae</taxon>
        <taxon>Solanoideae</taxon>
        <taxon>Solaneae</taxon>
        <taxon>Solanum</taxon>
    </lineage>
</organism>
<comment type="caution">
    <text evidence="1">The sequence shown here is derived from an EMBL/GenBank/DDBJ whole genome shotgun (WGS) entry which is preliminary data.</text>
</comment>